<dbReference type="GO" id="GO:0016740">
    <property type="term" value="F:transferase activity"/>
    <property type="evidence" value="ECO:0007669"/>
    <property type="project" value="UniProtKB-KW"/>
</dbReference>
<evidence type="ECO:0000259" key="1">
    <source>
        <dbReference type="Pfam" id="PF00535"/>
    </source>
</evidence>
<dbReference type="CDD" id="cd04179">
    <property type="entry name" value="DPM_DPG-synthase_like"/>
    <property type="match status" value="1"/>
</dbReference>
<proteinExistence type="predicted"/>
<dbReference type="RefSeq" id="WP_129885565.1">
    <property type="nucleotide sequence ID" value="NZ_CP035758.1"/>
</dbReference>
<dbReference type="InterPro" id="IPR001173">
    <property type="entry name" value="Glyco_trans_2-like"/>
</dbReference>
<evidence type="ECO:0000313" key="2">
    <source>
        <dbReference type="EMBL" id="QBD74966.1"/>
    </source>
</evidence>
<dbReference type="Pfam" id="PF00535">
    <property type="entry name" value="Glycos_transf_2"/>
    <property type="match status" value="1"/>
</dbReference>
<accession>A0A4P6JK13</accession>
<dbReference type="SUPFAM" id="SSF53448">
    <property type="entry name" value="Nucleotide-diphospho-sugar transferases"/>
    <property type="match status" value="1"/>
</dbReference>
<keyword evidence="3" id="KW-1185">Reference proteome</keyword>
<organism evidence="2 3">
    <name type="scientific">Ktedonosporobacter rubrisoli</name>
    <dbReference type="NCBI Taxonomy" id="2509675"/>
    <lineage>
        <taxon>Bacteria</taxon>
        <taxon>Bacillati</taxon>
        <taxon>Chloroflexota</taxon>
        <taxon>Ktedonobacteria</taxon>
        <taxon>Ktedonobacterales</taxon>
        <taxon>Ktedonosporobacteraceae</taxon>
        <taxon>Ktedonosporobacter</taxon>
    </lineage>
</organism>
<name>A0A4P6JK13_KTERU</name>
<evidence type="ECO:0000313" key="3">
    <source>
        <dbReference type="Proteomes" id="UP000290365"/>
    </source>
</evidence>
<keyword evidence="2" id="KW-0808">Transferase</keyword>
<dbReference type="InterPro" id="IPR029044">
    <property type="entry name" value="Nucleotide-diphossugar_trans"/>
</dbReference>
<dbReference type="EMBL" id="CP035758">
    <property type="protein sequence ID" value="QBD74966.1"/>
    <property type="molecule type" value="Genomic_DNA"/>
</dbReference>
<protein>
    <submittedName>
        <fullName evidence="2">Glycosyltransferase family 2 protein</fullName>
    </submittedName>
</protein>
<sequence length="234" mass="25472">METASIALVIPALNEEQALPAVLEEVPSELVHWVFVVDNGSTDATASVAQEKGAIVIAQPQRGYGAACWKGLLAAQQKGADIVVFMDGDGSDHPGDLSSLLAPLLEGKADLAIGLRNGEQAEKDALPIHARFGNWLVSRLINLLYGCCIHDLGSFRALRCATLETLRMKDMSSGWPVEMLVKAARQKYRIAEIPLRYRKRKYGHSKVASTFTGSILAAYLMLKTTFKYVRSAEA</sequence>
<gene>
    <name evidence="2" type="ORF">EPA93_02745</name>
</gene>
<dbReference type="PANTHER" id="PTHR48090">
    <property type="entry name" value="UNDECAPRENYL-PHOSPHATE 4-DEOXY-4-FORMAMIDO-L-ARABINOSE TRANSFERASE-RELATED"/>
    <property type="match status" value="1"/>
</dbReference>
<reference evidence="2 3" key="1">
    <citation type="submission" date="2019-01" db="EMBL/GenBank/DDBJ databases">
        <title>Ktedonosporobacter rubrisoli SCAWS-G2.</title>
        <authorList>
            <person name="Huang Y."/>
            <person name="Yan B."/>
        </authorList>
    </citation>
    <scope>NUCLEOTIDE SEQUENCE [LARGE SCALE GENOMIC DNA]</scope>
    <source>
        <strain evidence="2 3">SCAWS-G2</strain>
    </source>
</reference>
<dbReference type="OrthoDB" id="9810303at2"/>
<dbReference type="KEGG" id="kbs:EPA93_02745"/>
<dbReference type="Gene3D" id="3.90.550.10">
    <property type="entry name" value="Spore Coat Polysaccharide Biosynthesis Protein SpsA, Chain A"/>
    <property type="match status" value="1"/>
</dbReference>
<feature type="domain" description="Glycosyltransferase 2-like" evidence="1">
    <location>
        <begin position="8"/>
        <end position="148"/>
    </location>
</feature>
<dbReference type="Proteomes" id="UP000290365">
    <property type="component" value="Chromosome"/>
</dbReference>
<dbReference type="AlphaFoldDB" id="A0A4P6JK13"/>
<dbReference type="PANTHER" id="PTHR48090:SF7">
    <property type="entry name" value="RFBJ PROTEIN"/>
    <property type="match status" value="1"/>
</dbReference>
<dbReference type="InterPro" id="IPR050256">
    <property type="entry name" value="Glycosyltransferase_2"/>
</dbReference>